<feature type="non-terminal residue" evidence="2">
    <location>
        <position position="104"/>
    </location>
</feature>
<organism evidence="2 3">
    <name type="scientific">Smittium culicis</name>
    <dbReference type="NCBI Taxonomy" id="133412"/>
    <lineage>
        <taxon>Eukaryota</taxon>
        <taxon>Fungi</taxon>
        <taxon>Fungi incertae sedis</taxon>
        <taxon>Zoopagomycota</taxon>
        <taxon>Kickxellomycotina</taxon>
        <taxon>Harpellomycetes</taxon>
        <taxon>Harpellales</taxon>
        <taxon>Legeriomycetaceae</taxon>
        <taxon>Smittium</taxon>
    </lineage>
</organism>
<sequence>MNQEAISQIPVNQEQFNELTEMVKQLLRERQQNAEPEDPFISTRIPITDLAVYPELIEALPSIEDDFFRTPLSEEERKEAIHSCPRSSSMNYQPPPLNDSAPAA</sequence>
<dbReference type="EMBL" id="LSSN01003394">
    <property type="protein sequence ID" value="OMJ13682.1"/>
    <property type="molecule type" value="Genomic_DNA"/>
</dbReference>
<reference evidence="2 3" key="1">
    <citation type="submission" date="2017-01" db="EMBL/GenBank/DDBJ databases">
        <authorList>
            <person name="Mah S.A."/>
            <person name="Swanson W.J."/>
            <person name="Moy G.W."/>
            <person name="Vacquier V.D."/>
        </authorList>
    </citation>
    <scope>NUCLEOTIDE SEQUENCE [LARGE SCALE GENOMIC DNA]</scope>
    <source>
        <strain evidence="2 3">GSMNP</strain>
    </source>
</reference>
<evidence type="ECO:0000256" key="1">
    <source>
        <dbReference type="SAM" id="MobiDB-lite"/>
    </source>
</evidence>
<gene>
    <name evidence="2" type="ORF">AYI70_g8348</name>
</gene>
<name>A0A1R1XGC0_9FUNG</name>
<evidence type="ECO:0000313" key="2">
    <source>
        <dbReference type="EMBL" id="OMJ13682.1"/>
    </source>
</evidence>
<dbReference type="Proteomes" id="UP000187283">
    <property type="component" value="Unassembled WGS sequence"/>
</dbReference>
<dbReference type="OrthoDB" id="5545891at2759"/>
<accession>A0A1R1XGC0</accession>
<proteinExistence type="predicted"/>
<dbReference type="AlphaFoldDB" id="A0A1R1XGC0"/>
<comment type="caution">
    <text evidence="2">The sequence shown here is derived from an EMBL/GenBank/DDBJ whole genome shotgun (WGS) entry which is preliminary data.</text>
</comment>
<keyword evidence="3" id="KW-1185">Reference proteome</keyword>
<feature type="region of interest" description="Disordered" evidence="1">
    <location>
        <begin position="74"/>
        <end position="104"/>
    </location>
</feature>
<protein>
    <submittedName>
        <fullName evidence="2">Uncharacterized protein</fullName>
    </submittedName>
</protein>
<evidence type="ECO:0000313" key="3">
    <source>
        <dbReference type="Proteomes" id="UP000187283"/>
    </source>
</evidence>